<organism evidence="3 4">
    <name type="scientific">Melghiribacillus thermohalophilus</name>
    <dbReference type="NCBI Taxonomy" id="1324956"/>
    <lineage>
        <taxon>Bacteria</taxon>
        <taxon>Bacillati</taxon>
        <taxon>Bacillota</taxon>
        <taxon>Bacilli</taxon>
        <taxon>Bacillales</taxon>
        <taxon>Bacillaceae</taxon>
        <taxon>Melghiribacillus</taxon>
    </lineage>
</organism>
<feature type="transmembrane region" description="Helical" evidence="1">
    <location>
        <begin position="34"/>
        <end position="52"/>
    </location>
</feature>
<proteinExistence type="predicted"/>
<keyword evidence="1" id="KW-0812">Transmembrane</keyword>
<dbReference type="RefSeq" id="WP_341540281.1">
    <property type="nucleotide sequence ID" value="NZ_SMAN01000022.1"/>
</dbReference>
<sequence length="177" mass="20028">MPLYEVNGNAVGFIRILSMAKGGLFMLQNVNRKAGIILFLVAMVYLIFSYQLPSYPYIPVDADFIPKVLGWLLAILSVALFFAKDQDSEEQKKKRQIPKKDAIAILVVMGMVFVYILLLEIIGFVMMTALFIYLTSWFLGYDRHVTNAVVSVLFPVILYGIFNYLLQIHLPSGILPV</sequence>
<accession>A0A4R3MR04</accession>
<keyword evidence="1" id="KW-0472">Membrane</keyword>
<feature type="transmembrane region" description="Helical" evidence="1">
    <location>
        <begin position="103"/>
        <end position="133"/>
    </location>
</feature>
<feature type="domain" description="DUF1468" evidence="2">
    <location>
        <begin position="34"/>
        <end position="171"/>
    </location>
</feature>
<feature type="transmembrane region" description="Helical" evidence="1">
    <location>
        <begin position="64"/>
        <end position="83"/>
    </location>
</feature>
<keyword evidence="4" id="KW-1185">Reference proteome</keyword>
<evidence type="ECO:0000256" key="1">
    <source>
        <dbReference type="SAM" id="Phobius"/>
    </source>
</evidence>
<reference evidence="3 4" key="1">
    <citation type="submission" date="2019-03" db="EMBL/GenBank/DDBJ databases">
        <title>Genomic Encyclopedia of Type Strains, Phase IV (KMG-IV): sequencing the most valuable type-strain genomes for metagenomic binning, comparative biology and taxonomic classification.</title>
        <authorList>
            <person name="Goeker M."/>
        </authorList>
    </citation>
    <scope>NUCLEOTIDE SEQUENCE [LARGE SCALE GENOMIC DNA]</scope>
    <source>
        <strain evidence="3 4">DSM 25894</strain>
    </source>
</reference>
<evidence type="ECO:0000313" key="4">
    <source>
        <dbReference type="Proteomes" id="UP000294650"/>
    </source>
</evidence>
<keyword evidence="1" id="KW-1133">Transmembrane helix</keyword>
<dbReference type="AlphaFoldDB" id="A0A4R3MR04"/>
<comment type="caution">
    <text evidence="3">The sequence shown here is derived from an EMBL/GenBank/DDBJ whole genome shotgun (WGS) entry which is preliminary data.</text>
</comment>
<dbReference type="EMBL" id="SMAN01000022">
    <property type="protein sequence ID" value="TCT18259.1"/>
    <property type="molecule type" value="Genomic_DNA"/>
</dbReference>
<dbReference type="Pfam" id="PF07331">
    <property type="entry name" value="TctB"/>
    <property type="match status" value="1"/>
</dbReference>
<evidence type="ECO:0000259" key="2">
    <source>
        <dbReference type="Pfam" id="PF07331"/>
    </source>
</evidence>
<dbReference type="InterPro" id="IPR009936">
    <property type="entry name" value="DUF1468"/>
</dbReference>
<feature type="transmembrane region" description="Helical" evidence="1">
    <location>
        <begin position="6"/>
        <end position="27"/>
    </location>
</feature>
<feature type="transmembrane region" description="Helical" evidence="1">
    <location>
        <begin position="145"/>
        <end position="166"/>
    </location>
</feature>
<dbReference type="Proteomes" id="UP000294650">
    <property type="component" value="Unassembled WGS sequence"/>
</dbReference>
<evidence type="ECO:0000313" key="3">
    <source>
        <dbReference type="EMBL" id="TCT18259.1"/>
    </source>
</evidence>
<gene>
    <name evidence="3" type="ORF">EDD68_12222</name>
</gene>
<name>A0A4R3MR04_9BACI</name>
<protein>
    <submittedName>
        <fullName evidence="3">Putative tricarboxylic transport membrane protein</fullName>
    </submittedName>
</protein>